<reference evidence="2 3" key="1">
    <citation type="submission" date="2014-04" db="EMBL/GenBank/DDBJ databases">
        <title>Evolutionary Origins and Diversification of the Mycorrhizal Mutualists.</title>
        <authorList>
            <consortium name="DOE Joint Genome Institute"/>
            <consortium name="Mycorrhizal Genomics Consortium"/>
            <person name="Kohler A."/>
            <person name="Kuo A."/>
            <person name="Nagy L.G."/>
            <person name="Floudas D."/>
            <person name="Copeland A."/>
            <person name="Barry K.W."/>
            <person name="Cichocki N."/>
            <person name="Veneault-Fourrey C."/>
            <person name="LaButti K."/>
            <person name="Lindquist E.A."/>
            <person name="Lipzen A."/>
            <person name="Lundell T."/>
            <person name="Morin E."/>
            <person name="Murat C."/>
            <person name="Riley R."/>
            <person name="Ohm R."/>
            <person name="Sun H."/>
            <person name="Tunlid A."/>
            <person name="Henrissat B."/>
            <person name="Grigoriev I.V."/>
            <person name="Hibbett D.S."/>
            <person name="Martin F."/>
        </authorList>
    </citation>
    <scope>NUCLEOTIDE SEQUENCE [LARGE SCALE GENOMIC DNA]</scope>
    <source>
        <strain evidence="2 3">Koide BX008</strain>
    </source>
</reference>
<sequence>MKGNGTETGHDVEYKNLRSSGVGPKLGNRTAEHPNKLMSTDSHLDAFFFLLPTMAMETETQRKLSRPGNPIIRHGSSEFYILWIFDSDGKFVP</sequence>
<keyword evidence="3" id="KW-1185">Reference proteome</keyword>
<dbReference type="Proteomes" id="UP000054549">
    <property type="component" value="Unassembled WGS sequence"/>
</dbReference>
<dbReference type="AlphaFoldDB" id="A0A0C2XER6"/>
<protein>
    <submittedName>
        <fullName evidence="2">Uncharacterized protein</fullName>
    </submittedName>
</protein>
<evidence type="ECO:0000313" key="3">
    <source>
        <dbReference type="Proteomes" id="UP000054549"/>
    </source>
</evidence>
<feature type="region of interest" description="Disordered" evidence="1">
    <location>
        <begin position="1"/>
        <end position="36"/>
    </location>
</feature>
<dbReference type="HOGENOM" id="CLU_2399195_0_0_1"/>
<evidence type="ECO:0000256" key="1">
    <source>
        <dbReference type="SAM" id="MobiDB-lite"/>
    </source>
</evidence>
<dbReference type="EMBL" id="KN818232">
    <property type="protein sequence ID" value="KIL67338.1"/>
    <property type="molecule type" value="Genomic_DNA"/>
</dbReference>
<dbReference type="InParanoid" id="A0A0C2XER6"/>
<gene>
    <name evidence="2" type="ORF">M378DRAFT_9559</name>
</gene>
<name>A0A0C2XER6_AMAMK</name>
<accession>A0A0C2XER6</accession>
<proteinExistence type="predicted"/>
<organism evidence="2 3">
    <name type="scientific">Amanita muscaria (strain Koide BX008)</name>
    <dbReference type="NCBI Taxonomy" id="946122"/>
    <lineage>
        <taxon>Eukaryota</taxon>
        <taxon>Fungi</taxon>
        <taxon>Dikarya</taxon>
        <taxon>Basidiomycota</taxon>
        <taxon>Agaricomycotina</taxon>
        <taxon>Agaricomycetes</taxon>
        <taxon>Agaricomycetidae</taxon>
        <taxon>Agaricales</taxon>
        <taxon>Pluteineae</taxon>
        <taxon>Amanitaceae</taxon>
        <taxon>Amanita</taxon>
    </lineage>
</organism>
<evidence type="ECO:0000313" key="2">
    <source>
        <dbReference type="EMBL" id="KIL67338.1"/>
    </source>
</evidence>